<comment type="caution">
    <text evidence="1">The sequence shown here is derived from an EMBL/GenBank/DDBJ whole genome shotgun (WGS) entry which is preliminary data.</text>
</comment>
<protein>
    <submittedName>
        <fullName evidence="1">Glycoside hydrolase family 128 protein</fullName>
    </submittedName>
</protein>
<keyword evidence="1" id="KW-0378">Hydrolase</keyword>
<accession>A0ACC0CMT3</accession>
<dbReference type="Proteomes" id="UP001497680">
    <property type="component" value="Unassembled WGS sequence"/>
</dbReference>
<proteinExistence type="predicted"/>
<keyword evidence="2" id="KW-1185">Reference proteome</keyword>
<evidence type="ECO:0000313" key="1">
    <source>
        <dbReference type="EMBL" id="KAI6081778.1"/>
    </source>
</evidence>
<organism evidence="1 2">
    <name type="scientific">Hypoxylon rubiginosum</name>
    <dbReference type="NCBI Taxonomy" id="110542"/>
    <lineage>
        <taxon>Eukaryota</taxon>
        <taxon>Fungi</taxon>
        <taxon>Dikarya</taxon>
        <taxon>Ascomycota</taxon>
        <taxon>Pezizomycotina</taxon>
        <taxon>Sordariomycetes</taxon>
        <taxon>Xylariomycetidae</taxon>
        <taxon>Xylariales</taxon>
        <taxon>Hypoxylaceae</taxon>
        <taxon>Hypoxylon</taxon>
    </lineage>
</organism>
<reference evidence="1 2" key="1">
    <citation type="journal article" date="2022" name="New Phytol.">
        <title>Ecological generalism drives hyperdiversity of secondary metabolite gene clusters in xylarialean endophytes.</title>
        <authorList>
            <person name="Franco M.E.E."/>
            <person name="Wisecaver J.H."/>
            <person name="Arnold A.E."/>
            <person name="Ju Y.M."/>
            <person name="Slot J.C."/>
            <person name="Ahrendt S."/>
            <person name="Moore L.P."/>
            <person name="Eastman K.E."/>
            <person name="Scott K."/>
            <person name="Konkel Z."/>
            <person name="Mondo S.J."/>
            <person name="Kuo A."/>
            <person name="Hayes R.D."/>
            <person name="Haridas S."/>
            <person name="Andreopoulos B."/>
            <person name="Riley R."/>
            <person name="LaButti K."/>
            <person name="Pangilinan J."/>
            <person name="Lipzen A."/>
            <person name="Amirebrahimi M."/>
            <person name="Yan J."/>
            <person name="Adam C."/>
            <person name="Keymanesh K."/>
            <person name="Ng V."/>
            <person name="Louie K."/>
            <person name="Northen T."/>
            <person name="Drula E."/>
            <person name="Henrissat B."/>
            <person name="Hsieh H.M."/>
            <person name="Youens-Clark K."/>
            <person name="Lutzoni F."/>
            <person name="Miadlikowska J."/>
            <person name="Eastwood D.C."/>
            <person name="Hamelin R.C."/>
            <person name="Grigoriev I.V."/>
            <person name="U'Ren J.M."/>
        </authorList>
    </citation>
    <scope>NUCLEOTIDE SEQUENCE [LARGE SCALE GENOMIC DNA]</scope>
    <source>
        <strain evidence="1 2">ER1909</strain>
    </source>
</reference>
<gene>
    <name evidence="1" type="ORF">F4821DRAFT_274593</name>
</gene>
<dbReference type="EMBL" id="MU394386">
    <property type="protein sequence ID" value="KAI6081778.1"/>
    <property type="molecule type" value="Genomic_DNA"/>
</dbReference>
<evidence type="ECO:0000313" key="2">
    <source>
        <dbReference type="Proteomes" id="UP001497680"/>
    </source>
</evidence>
<sequence length="321" mass="35101">MPTFLLASFSPFSCLFPNSVWVVAALYYFTLLMAPSLALSTPLGIESVTRVDRTELVKLPNRLGISSRADACTIPSGTETPSHGDIKRGIAYTNASLINALLSTTSGKVSWAYNWNVTDGDLDPGFMYIPTCWSDKSPDWARHAATAISRGSDALFSFNEPDIASQAAMSPMAAVAAHIDLLVPFQNRTRIAAPSISSSQDPNQGIGWLKQFLSACAGRCAVDFCNAHWYGPGGVEGADQFLNYLIDVRTACGGKPVWVTEFQAIDSAEKEAEFMRHALRELDTSPNYSFVERYAYFYFHDGFLMTGDTLNDMGQLYISTS</sequence>
<name>A0ACC0CMT3_9PEZI</name>